<dbReference type="PANTHER" id="PTHR34611:SF2">
    <property type="entry name" value="INACTIVE RECOMBINATION-PROMOTING NUCLEASE-LIKE PROTEIN RPNE-RELATED"/>
    <property type="match status" value="1"/>
</dbReference>
<proteinExistence type="predicted"/>
<protein>
    <recommendedName>
        <fullName evidence="1">Transposase (putative) YhgA-like domain-containing protein</fullName>
    </recommendedName>
</protein>
<organism evidence="2 3">
    <name type="scientific">Candidatus Thiodictyon syntrophicum</name>
    <dbReference type="NCBI Taxonomy" id="1166950"/>
    <lineage>
        <taxon>Bacteria</taxon>
        <taxon>Pseudomonadati</taxon>
        <taxon>Pseudomonadota</taxon>
        <taxon>Gammaproteobacteria</taxon>
        <taxon>Chromatiales</taxon>
        <taxon>Chromatiaceae</taxon>
        <taxon>Thiodictyon</taxon>
    </lineage>
</organism>
<evidence type="ECO:0000313" key="3">
    <source>
        <dbReference type="Proteomes" id="UP000232638"/>
    </source>
</evidence>
<dbReference type="GO" id="GO:0006310">
    <property type="term" value="P:DNA recombination"/>
    <property type="evidence" value="ECO:0007669"/>
    <property type="project" value="TreeGrafter"/>
</dbReference>
<dbReference type="Pfam" id="PF04754">
    <property type="entry name" value="Transposase_31"/>
    <property type="match status" value="1"/>
</dbReference>
<dbReference type="InterPro" id="IPR051699">
    <property type="entry name" value="Rpn/YhgA-like_nuclease"/>
</dbReference>
<dbReference type="GO" id="GO:1990238">
    <property type="term" value="F:double-stranded DNA endonuclease activity"/>
    <property type="evidence" value="ECO:0007669"/>
    <property type="project" value="TreeGrafter"/>
</dbReference>
<gene>
    <name evidence="2" type="ORF">THSYN_27555</name>
</gene>
<dbReference type="InterPro" id="IPR006842">
    <property type="entry name" value="Transposase_31"/>
</dbReference>
<reference evidence="2 3" key="1">
    <citation type="submission" date="2017-03" db="EMBL/GenBank/DDBJ databases">
        <title>Complete genome sequence of Candidatus 'Thiodictyon syntrophicum' sp. nov. strain Cad16T, a photolithoautotroph purple sulfur bacterium isolated from an alpine meromictic lake.</title>
        <authorList>
            <person name="Luedin S.M."/>
            <person name="Pothier J.F."/>
            <person name="Danza F."/>
            <person name="Storelli N."/>
            <person name="Wittwer M."/>
            <person name="Tonolla M."/>
        </authorList>
    </citation>
    <scope>NUCLEOTIDE SEQUENCE [LARGE SCALE GENOMIC DNA]</scope>
    <source>
        <strain evidence="2 3">Cad16T</strain>
    </source>
</reference>
<dbReference type="AlphaFoldDB" id="A0A2K8UFI9"/>
<evidence type="ECO:0000313" key="2">
    <source>
        <dbReference type="EMBL" id="AUB84320.1"/>
    </source>
</evidence>
<dbReference type="KEGG" id="tsy:THSYN_27555"/>
<dbReference type="OrthoDB" id="5760750at2"/>
<dbReference type="EMBL" id="CP020370">
    <property type="protein sequence ID" value="AUB84320.1"/>
    <property type="molecule type" value="Genomic_DNA"/>
</dbReference>
<sequence length="316" mass="36378">MISYNSVDRRESFGRREIAVDFLRHHLPAELLAEIDLETLDISKDTYVSADLRSAYSDLVYRVRHRDGPMTIYVLFEHKSSPEYWTLLQLLRYLAAEGDAYRKQHPQARRLPPIYPLVIYHGKGRWRAPRNFHDLIAPLPTALLPFVPRFTYALHDISARTNAEIKGAVLTRLVQLAMRWIFSKEPLARLGNLLTLIEQVEDRTTALEILESLLRYYVQGTGRVEERDVRALLEQNPTGDPIMQTFIDRYIEQGRQAGRQEGRQEGGAAILLRLIDRKFGPPSEPVRARISSADPDTLLRWSDRILTADSLDAVLH</sequence>
<keyword evidence="3" id="KW-1185">Reference proteome</keyword>
<dbReference type="RefSeq" id="WP_100921976.1">
    <property type="nucleotide sequence ID" value="NZ_CP020370.1"/>
</dbReference>
<name>A0A2K8UFI9_9GAMM</name>
<evidence type="ECO:0000259" key="1">
    <source>
        <dbReference type="Pfam" id="PF04754"/>
    </source>
</evidence>
<dbReference type="PANTHER" id="PTHR34611">
    <property type="match status" value="1"/>
</dbReference>
<feature type="domain" description="Transposase (putative) YhgA-like" evidence="1">
    <location>
        <begin position="10"/>
        <end position="204"/>
    </location>
</feature>
<accession>A0A2K8UFI9</accession>
<dbReference type="Proteomes" id="UP000232638">
    <property type="component" value="Chromosome"/>
</dbReference>